<protein>
    <submittedName>
        <fullName evidence="1">Uncharacterized protein</fullName>
    </submittedName>
</protein>
<dbReference type="STRING" id="690879.TSACC_21660"/>
<sequence length="141" mass="16688">MRASRDCNRTCKVAPKPTYHRRVFQVIFNSISAAEMAALPKELQLDLLAEFHFLPSDLEDLDRSRFGKVRRDGRSLHRYRATDYRIYFEKHPDGILIHRVLHKNTIRDFLYRSNLPVDEEDAQLGEAKEFWKLIEEAEKKA</sequence>
<name>A0A146G9A6_TERSA</name>
<dbReference type="Proteomes" id="UP000076023">
    <property type="component" value="Unassembled WGS sequence"/>
</dbReference>
<dbReference type="EMBL" id="BDCO01000002">
    <property type="protein sequence ID" value="GAT33248.1"/>
    <property type="molecule type" value="Genomic_DNA"/>
</dbReference>
<dbReference type="InParanoid" id="A0A146G9A6"/>
<accession>A0A146G9A6</accession>
<reference evidence="2" key="1">
    <citation type="journal article" date="2017" name="Genome Announc.">
        <title>Draft Genome Sequence of Terrimicrobium sacchariphilum NM-5T, a Facultative Anaerobic Soil Bacterium of the Class Spartobacteria.</title>
        <authorList>
            <person name="Qiu Y.L."/>
            <person name="Tourlousse D.M."/>
            <person name="Matsuura N."/>
            <person name="Ohashi A."/>
            <person name="Sekiguchi Y."/>
        </authorList>
    </citation>
    <scope>NUCLEOTIDE SEQUENCE [LARGE SCALE GENOMIC DNA]</scope>
    <source>
        <strain evidence="2">NM-5</strain>
    </source>
</reference>
<dbReference type="SUPFAM" id="SSF143011">
    <property type="entry name" value="RelE-like"/>
    <property type="match status" value="1"/>
</dbReference>
<evidence type="ECO:0000313" key="1">
    <source>
        <dbReference type="EMBL" id="GAT33248.1"/>
    </source>
</evidence>
<keyword evidence="2" id="KW-1185">Reference proteome</keyword>
<proteinExistence type="predicted"/>
<organism evidence="1 2">
    <name type="scientific">Terrimicrobium sacchariphilum</name>
    <dbReference type="NCBI Taxonomy" id="690879"/>
    <lineage>
        <taxon>Bacteria</taxon>
        <taxon>Pseudomonadati</taxon>
        <taxon>Verrucomicrobiota</taxon>
        <taxon>Terrimicrobiia</taxon>
        <taxon>Terrimicrobiales</taxon>
        <taxon>Terrimicrobiaceae</taxon>
        <taxon>Terrimicrobium</taxon>
    </lineage>
</organism>
<gene>
    <name evidence="1" type="ORF">TSACC_21660</name>
</gene>
<evidence type="ECO:0000313" key="2">
    <source>
        <dbReference type="Proteomes" id="UP000076023"/>
    </source>
</evidence>
<dbReference type="AlphaFoldDB" id="A0A146G9A6"/>
<comment type="caution">
    <text evidence="1">The sequence shown here is derived from an EMBL/GenBank/DDBJ whole genome shotgun (WGS) entry which is preliminary data.</text>
</comment>
<dbReference type="InterPro" id="IPR035093">
    <property type="entry name" value="RelE/ParE_toxin_dom_sf"/>
</dbReference>